<evidence type="ECO:0000256" key="8">
    <source>
        <dbReference type="ARBA" id="ARBA00048556"/>
    </source>
</evidence>
<name>A8MFH0_ALKOO</name>
<dbReference type="AlphaFoldDB" id="A8MFH0"/>
<dbReference type="InterPro" id="IPR035994">
    <property type="entry name" value="Nucleoside_phosphorylase_sf"/>
</dbReference>
<dbReference type="InterPro" id="IPR000845">
    <property type="entry name" value="Nucleoside_phosphorylase_d"/>
</dbReference>
<protein>
    <recommendedName>
        <fullName evidence="9">Purine nucleoside phosphorylase</fullName>
        <ecNumber evidence="9">2.4.2.1</ecNumber>
    </recommendedName>
    <alternativeName>
        <fullName evidence="9">Inosine-guanosine phosphorylase</fullName>
    </alternativeName>
</protein>
<dbReference type="PROSITE" id="PS01240">
    <property type="entry name" value="PNP_MTAP_2"/>
    <property type="match status" value="1"/>
</dbReference>
<gene>
    <name evidence="11" type="ordered locus">Clos_1590</name>
</gene>
<dbReference type="InterPro" id="IPR011270">
    <property type="entry name" value="Pur_Nuc_Pase_Ino/Guo-sp"/>
</dbReference>
<evidence type="ECO:0000256" key="1">
    <source>
        <dbReference type="ARBA" id="ARBA00002678"/>
    </source>
</evidence>
<dbReference type="FunFam" id="3.40.50.1580:FF:000010">
    <property type="entry name" value="Purine nucleoside phosphorylase"/>
    <property type="match status" value="1"/>
</dbReference>
<evidence type="ECO:0000256" key="6">
    <source>
        <dbReference type="ARBA" id="ARBA00022676"/>
    </source>
</evidence>
<evidence type="ECO:0000313" key="11">
    <source>
        <dbReference type="EMBL" id="ABW19133.1"/>
    </source>
</evidence>
<evidence type="ECO:0000313" key="12">
    <source>
        <dbReference type="Proteomes" id="UP000000269"/>
    </source>
</evidence>
<dbReference type="NCBIfam" id="NF006054">
    <property type="entry name" value="PRK08202.1"/>
    <property type="match status" value="1"/>
</dbReference>
<dbReference type="PANTHER" id="PTHR11904">
    <property type="entry name" value="METHYLTHIOADENOSINE/PURINE NUCLEOSIDE PHOSPHORYLASE"/>
    <property type="match status" value="1"/>
</dbReference>
<keyword evidence="5" id="KW-0597">Phosphoprotein</keyword>
<dbReference type="eggNOG" id="COG0005">
    <property type="taxonomic scope" value="Bacteria"/>
</dbReference>
<keyword evidence="7 9" id="KW-0808">Transferase</keyword>
<dbReference type="SUPFAM" id="SSF53167">
    <property type="entry name" value="Purine and uridine phosphorylases"/>
    <property type="match status" value="1"/>
</dbReference>
<dbReference type="GO" id="GO:0004731">
    <property type="term" value="F:purine-nucleoside phosphorylase activity"/>
    <property type="evidence" value="ECO:0007669"/>
    <property type="project" value="UniProtKB-EC"/>
</dbReference>
<dbReference type="NCBIfam" id="TIGR01700">
    <property type="entry name" value="PNPH"/>
    <property type="match status" value="1"/>
</dbReference>
<comment type="similarity">
    <text evidence="3 9">Belongs to the PNP/MTAP phosphorylase family.</text>
</comment>
<dbReference type="NCBIfam" id="TIGR01697">
    <property type="entry name" value="PNPH-PUNA-XAPA"/>
    <property type="match status" value="1"/>
</dbReference>
<comment type="function">
    <text evidence="1">The purine nucleoside phosphorylases catalyze the phosphorolytic breakdown of the N-glycosidic bond in the beta-(deoxy)ribonucleoside molecules, with the formation of the corresponding free purine bases and pentose-1-phosphate. Cleaves guanosine, inosine, 2'-deoxyguanosine and 2'-deoxyinosine.</text>
</comment>
<dbReference type="Proteomes" id="UP000000269">
    <property type="component" value="Chromosome"/>
</dbReference>
<evidence type="ECO:0000256" key="3">
    <source>
        <dbReference type="ARBA" id="ARBA00006751"/>
    </source>
</evidence>
<dbReference type="PANTHER" id="PTHR11904:SF9">
    <property type="entry name" value="PURINE NUCLEOSIDE PHOSPHORYLASE-RELATED"/>
    <property type="match status" value="1"/>
</dbReference>
<dbReference type="Pfam" id="PF01048">
    <property type="entry name" value="PNP_UDP_1"/>
    <property type="match status" value="1"/>
</dbReference>
<keyword evidence="12" id="KW-1185">Reference proteome</keyword>
<dbReference type="Gene3D" id="3.40.50.1580">
    <property type="entry name" value="Nucleoside phosphorylase domain"/>
    <property type="match status" value="1"/>
</dbReference>
<evidence type="ECO:0000256" key="2">
    <source>
        <dbReference type="ARBA" id="ARBA00005058"/>
    </source>
</evidence>
<dbReference type="EC" id="2.4.2.1" evidence="9"/>
<evidence type="ECO:0000256" key="5">
    <source>
        <dbReference type="ARBA" id="ARBA00022553"/>
    </source>
</evidence>
<dbReference type="UniPathway" id="UPA00606"/>
<dbReference type="PIRSF" id="PIRSF000477">
    <property type="entry name" value="PurNPase"/>
    <property type="match status" value="1"/>
</dbReference>
<proteinExistence type="inferred from homology"/>
<evidence type="ECO:0000256" key="4">
    <source>
        <dbReference type="ARBA" id="ARBA00011233"/>
    </source>
</evidence>
<evidence type="ECO:0000256" key="9">
    <source>
        <dbReference type="PIRNR" id="PIRNR000477"/>
    </source>
</evidence>
<dbReference type="InterPro" id="IPR011268">
    <property type="entry name" value="Purine_phosphorylase"/>
</dbReference>
<comment type="catalytic activity">
    <reaction evidence="8">
        <text>a purine 2'-deoxy-D-ribonucleoside + phosphate = a purine nucleobase + 2-deoxy-alpha-D-ribose 1-phosphate</text>
        <dbReference type="Rhea" id="RHEA:36431"/>
        <dbReference type="ChEBI" id="CHEBI:26386"/>
        <dbReference type="ChEBI" id="CHEBI:43474"/>
        <dbReference type="ChEBI" id="CHEBI:57259"/>
        <dbReference type="ChEBI" id="CHEBI:142361"/>
        <dbReference type="EC" id="2.4.2.1"/>
    </reaction>
</comment>
<reference evidence="12" key="1">
    <citation type="submission" date="2007-10" db="EMBL/GenBank/DDBJ databases">
        <title>Complete genome of Alkaliphilus oremlandii OhILAs.</title>
        <authorList>
            <person name="Copeland A."/>
            <person name="Lucas S."/>
            <person name="Lapidus A."/>
            <person name="Barry K."/>
            <person name="Detter J.C."/>
            <person name="Glavina del Rio T."/>
            <person name="Hammon N."/>
            <person name="Israni S."/>
            <person name="Dalin E."/>
            <person name="Tice H."/>
            <person name="Pitluck S."/>
            <person name="Chain P."/>
            <person name="Malfatti S."/>
            <person name="Shin M."/>
            <person name="Vergez L."/>
            <person name="Schmutz J."/>
            <person name="Larimer F."/>
            <person name="Land M."/>
            <person name="Hauser L."/>
            <person name="Kyrpides N."/>
            <person name="Mikhailova N."/>
            <person name="Stolz J.F."/>
            <person name="Dawson A."/>
            <person name="Fisher E."/>
            <person name="Crable B."/>
            <person name="Perera E."/>
            <person name="Lisak J."/>
            <person name="Ranganathan M."/>
            <person name="Basu P."/>
            <person name="Richardson P."/>
        </authorList>
    </citation>
    <scope>NUCLEOTIDE SEQUENCE [LARGE SCALE GENOMIC DNA]</scope>
    <source>
        <strain evidence="12">OhILAs</strain>
    </source>
</reference>
<accession>A8MFH0</accession>
<dbReference type="HOGENOM" id="CLU_054456_1_3_9"/>
<sequence>MENMLLKLEDTKQYLLNIIDEKPQIGLILGSGLGSLADEIENPTIIDYKDIPNFPISTVEGHAGQLVIGKLMGKQVVAMKGRFHYYEGYSMQQVTFPVRVMKAIGVELLLVTNACGGLNPNLYPGALMVINDHINMTGSNPLIGTNYPELGPRFLDMSSAYDKEFIQLVHEVGNKIEVPTHDGVYLSISGPNYAAKAELRMMQKIGADTIGMSTVPEVIVAKHSGMKVIGISCITDMALPDQLESISHEEVMEVANKTKPKFIRLVKEVIGEVSL</sequence>
<dbReference type="STRING" id="350688.Clos_1590"/>
<dbReference type="CDD" id="cd09009">
    <property type="entry name" value="PNP-EcPNPII_like"/>
    <property type="match status" value="1"/>
</dbReference>
<dbReference type="OrthoDB" id="1523230at2"/>
<dbReference type="GO" id="GO:0005737">
    <property type="term" value="C:cytoplasm"/>
    <property type="evidence" value="ECO:0007669"/>
    <property type="project" value="TreeGrafter"/>
</dbReference>
<organism evidence="11 12">
    <name type="scientific">Alkaliphilus oremlandii (strain OhILAs)</name>
    <name type="common">Clostridium oremlandii (strain OhILAs)</name>
    <dbReference type="NCBI Taxonomy" id="350688"/>
    <lineage>
        <taxon>Bacteria</taxon>
        <taxon>Bacillati</taxon>
        <taxon>Bacillota</taxon>
        <taxon>Clostridia</taxon>
        <taxon>Peptostreptococcales</taxon>
        <taxon>Natronincolaceae</taxon>
        <taxon>Alkaliphilus</taxon>
    </lineage>
</organism>
<dbReference type="EMBL" id="CP000853">
    <property type="protein sequence ID" value="ABW19133.1"/>
    <property type="molecule type" value="Genomic_DNA"/>
</dbReference>
<feature type="domain" description="Nucleoside phosphorylase" evidence="10">
    <location>
        <begin position="25"/>
        <end position="270"/>
    </location>
</feature>
<dbReference type="KEGG" id="aoe:Clos_1590"/>
<evidence type="ECO:0000259" key="10">
    <source>
        <dbReference type="Pfam" id="PF01048"/>
    </source>
</evidence>
<dbReference type="RefSeq" id="WP_012159445.1">
    <property type="nucleotide sequence ID" value="NC_009922.1"/>
</dbReference>
<evidence type="ECO:0000256" key="7">
    <source>
        <dbReference type="ARBA" id="ARBA00022679"/>
    </source>
</evidence>
<dbReference type="GO" id="GO:0009116">
    <property type="term" value="P:nucleoside metabolic process"/>
    <property type="evidence" value="ECO:0007669"/>
    <property type="project" value="InterPro"/>
</dbReference>
<comment type="subunit">
    <text evidence="4">Homotrimer.</text>
</comment>
<comment type="pathway">
    <text evidence="2 9">Purine metabolism; purine nucleoside salvage.</text>
</comment>
<keyword evidence="6 9" id="KW-0328">Glycosyltransferase</keyword>
<dbReference type="InterPro" id="IPR018099">
    <property type="entry name" value="Purine_phosphorylase-2_CS"/>
</dbReference>